<proteinExistence type="predicted"/>
<dbReference type="GO" id="GO:0008270">
    <property type="term" value="F:zinc ion binding"/>
    <property type="evidence" value="ECO:0007669"/>
    <property type="project" value="InterPro"/>
</dbReference>
<dbReference type="AlphaFoldDB" id="A0A5C3KRP0"/>
<evidence type="ECO:0000256" key="2">
    <source>
        <dbReference type="ARBA" id="ARBA00022723"/>
    </source>
</evidence>
<dbReference type="GO" id="GO:0000981">
    <property type="term" value="F:DNA-binding transcription factor activity, RNA polymerase II-specific"/>
    <property type="evidence" value="ECO:0007669"/>
    <property type="project" value="InterPro"/>
</dbReference>
<dbReference type="InterPro" id="IPR050987">
    <property type="entry name" value="AtrR-like"/>
</dbReference>
<dbReference type="OrthoDB" id="4456959at2759"/>
<keyword evidence="3" id="KW-0238">DNA-binding</keyword>
<keyword evidence="8" id="KW-1185">Reference proteome</keyword>
<evidence type="ECO:0000256" key="5">
    <source>
        <dbReference type="SAM" id="MobiDB-lite"/>
    </source>
</evidence>
<dbReference type="EMBL" id="ML210230">
    <property type="protein sequence ID" value="TFK22897.1"/>
    <property type="molecule type" value="Genomic_DNA"/>
</dbReference>
<accession>A0A5C3KRP0</accession>
<feature type="domain" description="Zn(2)-C6 fungal-type" evidence="6">
    <location>
        <begin position="20"/>
        <end position="53"/>
    </location>
</feature>
<dbReference type="SMART" id="SM00066">
    <property type="entry name" value="GAL4"/>
    <property type="match status" value="1"/>
</dbReference>
<keyword evidence="2" id="KW-0479">Metal-binding</keyword>
<dbReference type="InterPro" id="IPR001138">
    <property type="entry name" value="Zn2Cys6_DnaBD"/>
</dbReference>
<dbReference type="PROSITE" id="PS00463">
    <property type="entry name" value="ZN2_CY6_FUNGAL_1"/>
    <property type="match status" value="1"/>
</dbReference>
<evidence type="ECO:0000259" key="6">
    <source>
        <dbReference type="PROSITE" id="PS50048"/>
    </source>
</evidence>
<comment type="subcellular location">
    <subcellularLocation>
        <location evidence="1">Nucleus</location>
    </subcellularLocation>
</comment>
<dbReference type="STRING" id="230819.A0A5C3KRP0"/>
<dbReference type="SMART" id="SM00906">
    <property type="entry name" value="Fungal_trans"/>
    <property type="match status" value="1"/>
</dbReference>
<dbReference type="CDD" id="cd00067">
    <property type="entry name" value="GAL4"/>
    <property type="match status" value="1"/>
</dbReference>
<dbReference type="PANTHER" id="PTHR46910">
    <property type="entry name" value="TRANSCRIPTION FACTOR PDR1"/>
    <property type="match status" value="1"/>
</dbReference>
<sequence>MSWEPEGTKGGFKRRRLQGACDICRQKKIRCDSAKMPGNRCSNCKAFDADCTHFHASQKTVYPIRPPKKPRGNVHENITEYHEKMHPLIEAILSPTYQAPSNPAIIRSTLISLASYARALENRVPVTLTASTMPEASEESGPKSVESKAIPVATDLHEVYGKSQKNDLHWLADHLKGLTVNAPYSRFFGSSSSADLVKTALEFGREYLSFSPTAELGVARYRRHEFWVIQQWEIPSPASVQDKPYTFPEPNLLDHLVSLYFDRINTFLPILHQPTFERSIKSGLHLKERDFGAAVLGVCANGSRYSNDPRVISEGTNTELSSGYQWFKQLKLFRENFFSAPSLHELQTDFLAILYLHGTSTPEKCWYLIGMAIRAAQDAGIHRRDPNPEHPTIESELRKRIWWAFTLADVIVSIAVGRPRSVHPSDYDVDLPIACDDEFWENEDPSLAFKQPPGRPSTVVAFNNILTLFNILSSAQACFYCIKPYHNGLLVEVGWEEKALAELDSALNAWVDAVPDHLRWDPNRTHKVFFDQSAFLFGTFYWVQILVHRPFIASRNRLTLAFSSLAICTNAARACSRILQAHSQRGFLPLPQIQAALFLSGLVLLLTIWRAKQAGIPLDEDREMEGVHRCARVLASFEGRWHPAGRFHDVLRCLSIVSNLPWPTPTPSSGNDMEGSDGTASTALSEEVSDGLPDVSGSSLSQMSFEFPVYSTDLSKPIFRSYQQADINNNFVDDFEAMFSQTPATNNVVNNYDGGGFFAGGFTADSDQSFANAANPASASSENIGMGLGDMALWTGVPSAFDWSDWGTYIASVEAISQNGCPTAQSMI</sequence>
<protein>
    <recommendedName>
        <fullName evidence="6">Zn(2)-C6 fungal-type domain-containing protein</fullName>
    </recommendedName>
</protein>
<feature type="region of interest" description="Disordered" evidence="5">
    <location>
        <begin position="664"/>
        <end position="696"/>
    </location>
</feature>
<keyword evidence="4" id="KW-0539">Nucleus</keyword>
<dbReference type="GO" id="GO:0003677">
    <property type="term" value="F:DNA binding"/>
    <property type="evidence" value="ECO:0007669"/>
    <property type="project" value="UniProtKB-KW"/>
</dbReference>
<evidence type="ECO:0000256" key="3">
    <source>
        <dbReference type="ARBA" id="ARBA00023125"/>
    </source>
</evidence>
<dbReference type="Pfam" id="PF04082">
    <property type="entry name" value="Fungal_trans"/>
    <property type="match status" value="1"/>
</dbReference>
<dbReference type="CDD" id="cd12148">
    <property type="entry name" value="fungal_TF_MHR"/>
    <property type="match status" value="1"/>
</dbReference>
<name>A0A5C3KRP0_COPMA</name>
<dbReference type="Pfam" id="PF00172">
    <property type="entry name" value="Zn_clus"/>
    <property type="match status" value="1"/>
</dbReference>
<evidence type="ECO:0000256" key="4">
    <source>
        <dbReference type="ARBA" id="ARBA00023242"/>
    </source>
</evidence>
<evidence type="ECO:0000256" key="1">
    <source>
        <dbReference type="ARBA" id="ARBA00004123"/>
    </source>
</evidence>
<dbReference type="Proteomes" id="UP000307440">
    <property type="component" value="Unassembled WGS sequence"/>
</dbReference>
<evidence type="ECO:0000313" key="7">
    <source>
        <dbReference type="EMBL" id="TFK22897.1"/>
    </source>
</evidence>
<gene>
    <name evidence="7" type="ORF">FA15DRAFT_621825</name>
</gene>
<dbReference type="InterPro" id="IPR007219">
    <property type="entry name" value="XnlR_reg_dom"/>
</dbReference>
<dbReference type="Gene3D" id="4.10.240.10">
    <property type="entry name" value="Zn(2)-C6 fungal-type DNA-binding domain"/>
    <property type="match status" value="1"/>
</dbReference>
<reference evidence="7 8" key="1">
    <citation type="journal article" date="2019" name="Nat. Ecol. Evol.">
        <title>Megaphylogeny resolves global patterns of mushroom evolution.</title>
        <authorList>
            <person name="Varga T."/>
            <person name="Krizsan K."/>
            <person name="Foldi C."/>
            <person name="Dima B."/>
            <person name="Sanchez-Garcia M."/>
            <person name="Sanchez-Ramirez S."/>
            <person name="Szollosi G.J."/>
            <person name="Szarkandi J.G."/>
            <person name="Papp V."/>
            <person name="Albert L."/>
            <person name="Andreopoulos W."/>
            <person name="Angelini C."/>
            <person name="Antonin V."/>
            <person name="Barry K.W."/>
            <person name="Bougher N.L."/>
            <person name="Buchanan P."/>
            <person name="Buyck B."/>
            <person name="Bense V."/>
            <person name="Catcheside P."/>
            <person name="Chovatia M."/>
            <person name="Cooper J."/>
            <person name="Damon W."/>
            <person name="Desjardin D."/>
            <person name="Finy P."/>
            <person name="Geml J."/>
            <person name="Haridas S."/>
            <person name="Hughes K."/>
            <person name="Justo A."/>
            <person name="Karasinski D."/>
            <person name="Kautmanova I."/>
            <person name="Kiss B."/>
            <person name="Kocsube S."/>
            <person name="Kotiranta H."/>
            <person name="LaButti K.M."/>
            <person name="Lechner B.E."/>
            <person name="Liimatainen K."/>
            <person name="Lipzen A."/>
            <person name="Lukacs Z."/>
            <person name="Mihaltcheva S."/>
            <person name="Morgado L.N."/>
            <person name="Niskanen T."/>
            <person name="Noordeloos M.E."/>
            <person name="Ohm R.A."/>
            <person name="Ortiz-Santana B."/>
            <person name="Ovrebo C."/>
            <person name="Racz N."/>
            <person name="Riley R."/>
            <person name="Savchenko A."/>
            <person name="Shiryaev A."/>
            <person name="Soop K."/>
            <person name="Spirin V."/>
            <person name="Szebenyi C."/>
            <person name="Tomsovsky M."/>
            <person name="Tulloss R.E."/>
            <person name="Uehling J."/>
            <person name="Grigoriev I.V."/>
            <person name="Vagvolgyi C."/>
            <person name="Papp T."/>
            <person name="Martin F.M."/>
            <person name="Miettinen O."/>
            <person name="Hibbett D.S."/>
            <person name="Nagy L.G."/>
        </authorList>
    </citation>
    <scope>NUCLEOTIDE SEQUENCE [LARGE SCALE GENOMIC DNA]</scope>
    <source>
        <strain evidence="7 8">CBS 121175</strain>
    </source>
</reference>
<dbReference type="InterPro" id="IPR036864">
    <property type="entry name" value="Zn2-C6_fun-type_DNA-bd_sf"/>
</dbReference>
<organism evidence="7 8">
    <name type="scientific">Coprinopsis marcescibilis</name>
    <name type="common">Agaric fungus</name>
    <name type="synonym">Psathyrella marcescibilis</name>
    <dbReference type="NCBI Taxonomy" id="230819"/>
    <lineage>
        <taxon>Eukaryota</taxon>
        <taxon>Fungi</taxon>
        <taxon>Dikarya</taxon>
        <taxon>Basidiomycota</taxon>
        <taxon>Agaricomycotina</taxon>
        <taxon>Agaricomycetes</taxon>
        <taxon>Agaricomycetidae</taxon>
        <taxon>Agaricales</taxon>
        <taxon>Agaricineae</taxon>
        <taxon>Psathyrellaceae</taxon>
        <taxon>Coprinopsis</taxon>
    </lineage>
</organism>
<dbReference type="GO" id="GO:0006351">
    <property type="term" value="P:DNA-templated transcription"/>
    <property type="evidence" value="ECO:0007669"/>
    <property type="project" value="InterPro"/>
</dbReference>
<evidence type="ECO:0000313" key="8">
    <source>
        <dbReference type="Proteomes" id="UP000307440"/>
    </source>
</evidence>
<dbReference type="PROSITE" id="PS50048">
    <property type="entry name" value="ZN2_CY6_FUNGAL_2"/>
    <property type="match status" value="1"/>
</dbReference>
<dbReference type="SUPFAM" id="SSF57701">
    <property type="entry name" value="Zn2/Cys6 DNA-binding domain"/>
    <property type="match status" value="1"/>
</dbReference>
<dbReference type="GO" id="GO:0005634">
    <property type="term" value="C:nucleus"/>
    <property type="evidence" value="ECO:0007669"/>
    <property type="project" value="UniProtKB-SubCell"/>
</dbReference>
<dbReference type="PANTHER" id="PTHR46910:SF3">
    <property type="entry name" value="HALOTOLERANCE PROTEIN 9-RELATED"/>
    <property type="match status" value="1"/>
</dbReference>